<reference evidence="2" key="1">
    <citation type="submission" date="2023-03" db="EMBL/GenBank/DDBJ databases">
        <title>Massive genome expansion in bonnet fungi (Mycena s.s.) driven by repeated elements and novel gene families across ecological guilds.</title>
        <authorList>
            <consortium name="Lawrence Berkeley National Laboratory"/>
            <person name="Harder C.B."/>
            <person name="Miyauchi S."/>
            <person name="Viragh M."/>
            <person name="Kuo A."/>
            <person name="Thoen E."/>
            <person name="Andreopoulos B."/>
            <person name="Lu D."/>
            <person name="Skrede I."/>
            <person name="Drula E."/>
            <person name="Henrissat B."/>
            <person name="Morin E."/>
            <person name="Kohler A."/>
            <person name="Barry K."/>
            <person name="LaButti K."/>
            <person name="Morin E."/>
            <person name="Salamov A."/>
            <person name="Lipzen A."/>
            <person name="Mereny Z."/>
            <person name="Hegedus B."/>
            <person name="Baldrian P."/>
            <person name="Stursova M."/>
            <person name="Weitz H."/>
            <person name="Taylor A."/>
            <person name="Grigoriev I.V."/>
            <person name="Nagy L.G."/>
            <person name="Martin F."/>
            <person name="Kauserud H."/>
        </authorList>
    </citation>
    <scope>NUCLEOTIDE SEQUENCE</scope>
    <source>
        <strain evidence="2">CBHHK188m</strain>
    </source>
</reference>
<feature type="transmembrane region" description="Helical" evidence="1">
    <location>
        <begin position="46"/>
        <end position="65"/>
    </location>
</feature>
<keyword evidence="1" id="KW-1133">Transmembrane helix</keyword>
<evidence type="ECO:0000256" key="1">
    <source>
        <dbReference type="SAM" id="Phobius"/>
    </source>
</evidence>
<dbReference type="Proteomes" id="UP001215280">
    <property type="component" value="Unassembled WGS sequence"/>
</dbReference>
<evidence type="ECO:0000313" key="2">
    <source>
        <dbReference type="EMBL" id="KAJ7733574.1"/>
    </source>
</evidence>
<keyword evidence="1" id="KW-0812">Transmembrane</keyword>
<keyword evidence="3" id="KW-1185">Reference proteome</keyword>
<name>A0AAD7MVB0_9AGAR</name>
<proteinExistence type="predicted"/>
<keyword evidence="1" id="KW-0472">Membrane</keyword>
<evidence type="ECO:0000313" key="3">
    <source>
        <dbReference type="Proteomes" id="UP001215280"/>
    </source>
</evidence>
<gene>
    <name evidence="2" type="ORF">DFH07DRAFT_134168</name>
</gene>
<protein>
    <submittedName>
        <fullName evidence="2">Uncharacterized protein</fullName>
    </submittedName>
</protein>
<organism evidence="2 3">
    <name type="scientific">Mycena maculata</name>
    <dbReference type="NCBI Taxonomy" id="230809"/>
    <lineage>
        <taxon>Eukaryota</taxon>
        <taxon>Fungi</taxon>
        <taxon>Dikarya</taxon>
        <taxon>Basidiomycota</taxon>
        <taxon>Agaricomycotina</taxon>
        <taxon>Agaricomycetes</taxon>
        <taxon>Agaricomycetidae</taxon>
        <taxon>Agaricales</taxon>
        <taxon>Marasmiineae</taxon>
        <taxon>Mycenaceae</taxon>
        <taxon>Mycena</taxon>
    </lineage>
</organism>
<dbReference type="EMBL" id="JARJLG010000167">
    <property type="protein sequence ID" value="KAJ7733574.1"/>
    <property type="molecule type" value="Genomic_DNA"/>
</dbReference>
<accession>A0AAD7MVB0</accession>
<dbReference type="AlphaFoldDB" id="A0AAD7MVB0"/>
<comment type="caution">
    <text evidence="2">The sequence shown here is derived from an EMBL/GenBank/DDBJ whole genome shotgun (WGS) entry which is preliminary data.</text>
</comment>
<sequence length="89" mass="9661">MMSLPLTWMAWAMIGLSIGGLSYSVLRLGSTDASGISSPPLNNFQIVIFMVIFGQSSSCAFLVYLEMRKYGHSLKPQRRSTEIGLGGVS</sequence>
<feature type="transmembrane region" description="Helical" evidence="1">
    <location>
        <begin position="7"/>
        <end position="26"/>
    </location>
</feature>